<dbReference type="SUPFAM" id="SSF55961">
    <property type="entry name" value="Bet v1-like"/>
    <property type="match status" value="1"/>
</dbReference>
<dbReference type="PROSITE" id="PS50011">
    <property type="entry name" value="PROTEIN_KINASE_DOM"/>
    <property type="match status" value="1"/>
</dbReference>
<accession>A0ABY1PSY2</accession>
<evidence type="ECO:0000256" key="6">
    <source>
        <dbReference type="PROSITE-ProRule" id="PRU10141"/>
    </source>
</evidence>
<dbReference type="InterPro" id="IPR008271">
    <property type="entry name" value="Ser/Thr_kinase_AS"/>
</dbReference>
<gene>
    <name evidence="10" type="ORF">SAMN06265222_1029</name>
</gene>
<dbReference type="Gene3D" id="1.10.510.10">
    <property type="entry name" value="Transferase(Phosphotransferase) domain 1"/>
    <property type="match status" value="1"/>
</dbReference>
<evidence type="ECO:0000259" key="9">
    <source>
        <dbReference type="PROSITE" id="PS50125"/>
    </source>
</evidence>
<evidence type="ECO:0000256" key="5">
    <source>
        <dbReference type="ARBA" id="ARBA00022840"/>
    </source>
</evidence>
<evidence type="ECO:0000313" key="11">
    <source>
        <dbReference type="Proteomes" id="UP001158067"/>
    </source>
</evidence>
<keyword evidence="2" id="KW-0808">Transferase</keyword>
<dbReference type="PROSITE" id="PS00108">
    <property type="entry name" value="PROTEIN_KINASE_ST"/>
    <property type="match status" value="1"/>
</dbReference>
<dbReference type="PROSITE" id="PS50125">
    <property type="entry name" value="GUANYLATE_CYCLASE_2"/>
    <property type="match status" value="1"/>
</dbReference>
<dbReference type="EMBL" id="FXUG01000002">
    <property type="protein sequence ID" value="SMP45860.1"/>
    <property type="molecule type" value="Genomic_DNA"/>
</dbReference>
<dbReference type="GO" id="GO:0004674">
    <property type="term" value="F:protein serine/threonine kinase activity"/>
    <property type="evidence" value="ECO:0007669"/>
    <property type="project" value="UniProtKB-KW"/>
</dbReference>
<keyword evidence="10" id="KW-0723">Serine/threonine-protein kinase</keyword>
<comment type="caution">
    <text evidence="10">The sequence shown here is derived from an EMBL/GenBank/DDBJ whole genome shotgun (WGS) entry which is preliminary data.</text>
</comment>
<sequence>MSTDQTINLDTAPVPLKVISAGLDGEALVGASKDGASFELRVLSSASPSRCAELRASLARMELIDHPSVRKLTQRLSVDSPPTYKLDVPYGVDPLADRLSKQISSLTDETRLRVAATIVQACTAAHRVGAYHGSFAPSTVLVSQPETNLRVWIDFTVASCSQDVSASTLSVEDDLRCLLQLFTQLIGPSVESNDSNAMAKLGGRSRAILRQWLKPAGDAEFNAPTLGQWQSILEPFVANASSLDQTGIIAPPAMPIGSGSTSETTFGIQSGNDSATPLLSQLGRFQLENKIGEGGMGTVYRAIDSANGETVAIKVLRNHGKNIAQSIRRFRKEARLLADVQNDHVTKLIEVGEDNGQHFLAMEFIEGVDLKGWLAGRAALPENDALRLTADLARALVDAHAREVIHRDIKPENVLLKLNDDARARQMPMVERPVEDFTVKLTDFGIARHVNQSESKEMTRAGSVMGTPKYMSPEQCKSTDTIGPAADVYSLGITLYEMLAGKVPFNSDDFMKLAAMHCFETPPSVQKRNATVTDGAAKIVTRALAKKPADRFGDAGQMLSDILKLLRGDAAEIEAHPKLPANHDAGKLWEKTVTWQLDSEAADLWPLVSNTERLNEAIGLPPVEYRTEKDPQLGLRKFGSFTISGVKVSWEEHPFEWIEGHRMGILREFESGPFKWFMSVVSLQSNASGGTTLSHQVRIEPRNLLGRVLTTIEADWKGFRNLEKVYRRMDRSLQGRLGNQQGTDAFEKVKSLSRHQATRLTQRIVRIVEAGVDSKIATALQTTLREWSAQELAQLRPLAIADRLGVDGSQMTDACLVACTEGVLNLRWDVLCPTCRAPAFTSDKLSNVDAHTHCEACDVDFQSNLADSIEMVFQAHPEIRQCNEGQYCIGGPEHSPHVVAQVRIDTNECLSLPVDLSSGDYLIRGPRLPKTQTIRVQSTSAPSTVDFTLSTLGGSTHTPKLRSGRQTLTLVNDLDSLHVVRIERMIPRGDVVTAAMAAANPLFRKLFPHQKFASTNPVETETMTFLASCINNVDQLYASMGDADAYTAIHAHHAQLAVIVSGAGGTVVKTMGEKMLAAFVARDDAVTAAQRIRESLQNDLPPSIELGIGIHCGPTLVTNQNNQLDYFGGTVRAVSALPELASDDTLIAETVYTDPSVAERIHSLCDDVEQVDLPGAPGVRVKRI</sequence>
<name>A0ABY1PSY2_9BACT</name>
<dbReference type="CDD" id="cd07302">
    <property type="entry name" value="CHD"/>
    <property type="match status" value="1"/>
</dbReference>
<keyword evidence="4 10" id="KW-0418">Kinase</keyword>
<dbReference type="SMART" id="SM00220">
    <property type="entry name" value="S_TKc"/>
    <property type="match status" value="1"/>
</dbReference>
<dbReference type="PANTHER" id="PTHR43289:SF6">
    <property type="entry name" value="SERINE_THREONINE-PROTEIN KINASE NEKL-3"/>
    <property type="match status" value="1"/>
</dbReference>
<keyword evidence="11" id="KW-1185">Reference proteome</keyword>
<comment type="subcellular location">
    <subcellularLocation>
        <location evidence="1">Membrane</location>
        <topology evidence="1">Single-pass membrane protein</topology>
    </subcellularLocation>
</comment>
<dbReference type="CDD" id="cd14014">
    <property type="entry name" value="STKc_PknB_like"/>
    <property type="match status" value="1"/>
</dbReference>
<dbReference type="Pfam" id="PF19363">
    <property type="entry name" value="DUF5939"/>
    <property type="match status" value="1"/>
</dbReference>
<proteinExistence type="predicted"/>
<dbReference type="InterPro" id="IPR011009">
    <property type="entry name" value="Kinase-like_dom_sf"/>
</dbReference>
<evidence type="ECO:0000313" key="10">
    <source>
        <dbReference type="EMBL" id="SMP45860.1"/>
    </source>
</evidence>
<dbReference type="Gene3D" id="3.30.70.1230">
    <property type="entry name" value="Nucleotide cyclase"/>
    <property type="match status" value="1"/>
</dbReference>
<feature type="domain" description="Protein kinase" evidence="8">
    <location>
        <begin position="285"/>
        <end position="579"/>
    </location>
</feature>
<dbReference type="InterPro" id="IPR001054">
    <property type="entry name" value="A/G_cyclase"/>
</dbReference>
<dbReference type="PANTHER" id="PTHR43289">
    <property type="entry name" value="MITOGEN-ACTIVATED PROTEIN KINASE KINASE KINASE 20-RELATED"/>
    <property type="match status" value="1"/>
</dbReference>
<feature type="binding site" evidence="6">
    <location>
        <position position="314"/>
    </location>
    <ligand>
        <name>ATP</name>
        <dbReference type="ChEBI" id="CHEBI:30616"/>
    </ligand>
</feature>
<evidence type="ECO:0000256" key="3">
    <source>
        <dbReference type="ARBA" id="ARBA00022741"/>
    </source>
</evidence>
<dbReference type="RefSeq" id="WP_283431353.1">
    <property type="nucleotide sequence ID" value="NZ_FXUG01000002.1"/>
</dbReference>
<dbReference type="SUPFAM" id="SSF56112">
    <property type="entry name" value="Protein kinase-like (PK-like)"/>
    <property type="match status" value="2"/>
</dbReference>
<dbReference type="Gene3D" id="3.30.200.20">
    <property type="entry name" value="Phosphorylase Kinase, domain 1"/>
    <property type="match status" value="1"/>
</dbReference>
<reference evidence="10 11" key="1">
    <citation type="submission" date="2017-05" db="EMBL/GenBank/DDBJ databases">
        <authorList>
            <person name="Varghese N."/>
            <person name="Submissions S."/>
        </authorList>
    </citation>
    <scope>NUCLEOTIDE SEQUENCE [LARGE SCALE GENOMIC DNA]</scope>
    <source>
        <strain evidence="10 11">DSM 25457</strain>
    </source>
</reference>
<dbReference type="Proteomes" id="UP001158067">
    <property type="component" value="Unassembled WGS sequence"/>
</dbReference>
<evidence type="ECO:0000259" key="8">
    <source>
        <dbReference type="PROSITE" id="PS50011"/>
    </source>
</evidence>
<dbReference type="SUPFAM" id="SSF55073">
    <property type="entry name" value="Nucleotide cyclase"/>
    <property type="match status" value="1"/>
</dbReference>
<evidence type="ECO:0000256" key="1">
    <source>
        <dbReference type="ARBA" id="ARBA00004167"/>
    </source>
</evidence>
<evidence type="ECO:0000256" key="4">
    <source>
        <dbReference type="ARBA" id="ARBA00022777"/>
    </source>
</evidence>
<dbReference type="PROSITE" id="PS00107">
    <property type="entry name" value="PROTEIN_KINASE_ATP"/>
    <property type="match status" value="1"/>
</dbReference>
<evidence type="ECO:0000256" key="7">
    <source>
        <dbReference type="SAM" id="MobiDB-lite"/>
    </source>
</evidence>
<dbReference type="InterPro" id="IPR000719">
    <property type="entry name" value="Prot_kinase_dom"/>
</dbReference>
<dbReference type="InterPro" id="IPR017441">
    <property type="entry name" value="Protein_kinase_ATP_BS"/>
</dbReference>
<protein>
    <submittedName>
        <fullName evidence="10">Serine/threonine protein kinase</fullName>
    </submittedName>
</protein>
<keyword evidence="5 6" id="KW-0067">ATP-binding</keyword>
<evidence type="ECO:0000256" key="2">
    <source>
        <dbReference type="ARBA" id="ARBA00022679"/>
    </source>
</evidence>
<keyword evidence="3 6" id="KW-0547">Nucleotide-binding</keyword>
<dbReference type="Pfam" id="PF00069">
    <property type="entry name" value="Pkinase"/>
    <property type="match status" value="1"/>
</dbReference>
<feature type="region of interest" description="Disordered" evidence="7">
    <location>
        <begin position="455"/>
        <end position="477"/>
    </location>
</feature>
<dbReference type="InterPro" id="IPR045983">
    <property type="entry name" value="GUC-dom-containing_N"/>
</dbReference>
<feature type="domain" description="Guanylate cyclase" evidence="9">
    <location>
        <begin position="1024"/>
        <end position="1138"/>
    </location>
</feature>
<dbReference type="InterPro" id="IPR029787">
    <property type="entry name" value="Nucleotide_cyclase"/>
</dbReference>
<organism evidence="10 11">
    <name type="scientific">Neorhodopirellula lusitana</name>
    <dbReference type="NCBI Taxonomy" id="445327"/>
    <lineage>
        <taxon>Bacteria</taxon>
        <taxon>Pseudomonadati</taxon>
        <taxon>Planctomycetota</taxon>
        <taxon>Planctomycetia</taxon>
        <taxon>Pirellulales</taxon>
        <taxon>Pirellulaceae</taxon>
        <taxon>Neorhodopirellula</taxon>
    </lineage>
</organism>